<reference evidence="2" key="2">
    <citation type="journal article" date="2023" name="IMA Fungus">
        <title>Comparative genomic study of the Penicillium genus elucidates a diverse pangenome and 15 lateral gene transfer events.</title>
        <authorList>
            <person name="Petersen C."/>
            <person name="Sorensen T."/>
            <person name="Nielsen M.R."/>
            <person name="Sondergaard T.E."/>
            <person name="Sorensen J.L."/>
            <person name="Fitzpatrick D.A."/>
            <person name="Frisvad J.C."/>
            <person name="Nielsen K.L."/>
        </authorList>
    </citation>
    <scope>NUCLEOTIDE SEQUENCE</scope>
    <source>
        <strain evidence="2">IBT 34128</strain>
    </source>
</reference>
<dbReference type="Proteomes" id="UP001141434">
    <property type="component" value="Unassembled WGS sequence"/>
</dbReference>
<feature type="region of interest" description="Disordered" evidence="1">
    <location>
        <begin position="118"/>
        <end position="208"/>
    </location>
</feature>
<protein>
    <submittedName>
        <fullName evidence="2">Uncharacterized protein</fullName>
    </submittedName>
</protein>
<comment type="caution">
    <text evidence="2">The sequence shown here is derived from an EMBL/GenBank/DDBJ whole genome shotgun (WGS) entry which is preliminary data.</text>
</comment>
<accession>A0A9W9KH72</accession>
<organism evidence="2 3">
    <name type="scientific">Penicillium alfredii</name>
    <dbReference type="NCBI Taxonomy" id="1506179"/>
    <lineage>
        <taxon>Eukaryota</taxon>
        <taxon>Fungi</taxon>
        <taxon>Dikarya</taxon>
        <taxon>Ascomycota</taxon>
        <taxon>Pezizomycotina</taxon>
        <taxon>Eurotiomycetes</taxon>
        <taxon>Eurotiomycetidae</taxon>
        <taxon>Eurotiales</taxon>
        <taxon>Aspergillaceae</taxon>
        <taxon>Penicillium</taxon>
    </lineage>
</organism>
<dbReference type="GeneID" id="81392878"/>
<dbReference type="OrthoDB" id="5387413at2759"/>
<feature type="compositionally biased region" description="Basic and acidic residues" evidence="1">
    <location>
        <begin position="184"/>
        <end position="208"/>
    </location>
</feature>
<dbReference type="EMBL" id="JAPMSZ010000004">
    <property type="protein sequence ID" value="KAJ5105781.1"/>
    <property type="molecule type" value="Genomic_DNA"/>
</dbReference>
<evidence type="ECO:0000313" key="2">
    <source>
        <dbReference type="EMBL" id="KAJ5105781.1"/>
    </source>
</evidence>
<sequence>MPAPIENVDHLVVIRDLHDDENLVIKEFERHARRCSLCSDPLQTHKQGRNLCERGRPHALDVEKYLYSKNNKHFSVVDQENGKSMRVKLPHNNLAVRSLLAAIEDGLLLSHDRTYPVSSRRPVIQQIRPRSYSPAPVRPRSHSPDPAHEIIEREPRRSKHHVIVYHSPRGSPSRGSPSRGSLYHTDRMDRVERRYESSRVYRPSDYRR</sequence>
<keyword evidence="3" id="KW-1185">Reference proteome</keyword>
<gene>
    <name evidence="2" type="ORF">NUU61_003128</name>
</gene>
<evidence type="ECO:0000256" key="1">
    <source>
        <dbReference type="SAM" id="MobiDB-lite"/>
    </source>
</evidence>
<dbReference type="RefSeq" id="XP_056514777.1">
    <property type="nucleotide sequence ID" value="XM_056653710.1"/>
</dbReference>
<feature type="compositionally biased region" description="Basic and acidic residues" evidence="1">
    <location>
        <begin position="142"/>
        <end position="155"/>
    </location>
</feature>
<name>A0A9W9KH72_9EURO</name>
<proteinExistence type="predicted"/>
<dbReference type="AlphaFoldDB" id="A0A9W9KH72"/>
<feature type="compositionally biased region" description="Low complexity" evidence="1">
    <location>
        <begin position="167"/>
        <end position="181"/>
    </location>
</feature>
<evidence type="ECO:0000313" key="3">
    <source>
        <dbReference type="Proteomes" id="UP001141434"/>
    </source>
</evidence>
<reference evidence="2" key="1">
    <citation type="submission" date="2022-11" db="EMBL/GenBank/DDBJ databases">
        <authorList>
            <person name="Petersen C."/>
        </authorList>
    </citation>
    <scope>NUCLEOTIDE SEQUENCE</scope>
    <source>
        <strain evidence="2">IBT 34128</strain>
    </source>
</reference>